<feature type="domain" description="Disease resistance N-terminal" evidence="5">
    <location>
        <begin position="5"/>
        <end position="93"/>
    </location>
</feature>
<dbReference type="InterPro" id="IPR042197">
    <property type="entry name" value="Apaf_helical"/>
</dbReference>
<protein>
    <recommendedName>
        <fullName evidence="10">Disease resistance RPP13-like protein 3</fullName>
    </recommendedName>
</protein>
<reference evidence="8 9" key="1">
    <citation type="submission" date="2024-01" db="EMBL/GenBank/DDBJ databases">
        <title>A telomere-to-telomere, gap-free genome of sweet tea (Lithocarpus litseifolius).</title>
        <authorList>
            <person name="Zhou J."/>
        </authorList>
    </citation>
    <scope>NUCLEOTIDE SEQUENCE [LARGE SCALE GENOMIC DNA]</scope>
    <source>
        <strain evidence="8">Zhou-2022a</strain>
        <tissue evidence="8">Leaf</tissue>
    </source>
</reference>
<dbReference type="GO" id="GO:0098542">
    <property type="term" value="P:defense response to other organism"/>
    <property type="evidence" value="ECO:0007669"/>
    <property type="project" value="TreeGrafter"/>
</dbReference>
<dbReference type="InterPro" id="IPR002182">
    <property type="entry name" value="NB-ARC"/>
</dbReference>
<dbReference type="PANTHER" id="PTHR23155">
    <property type="entry name" value="DISEASE RESISTANCE PROTEIN RP"/>
    <property type="match status" value="1"/>
</dbReference>
<evidence type="ECO:0000256" key="2">
    <source>
        <dbReference type="ARBA" id="ARBA00022741"/>
    </source>
</evidence>
<dbReference type="InterPro" id="IPR038005">
    <property type="entry name" value="RX-like_CC"/>
</dbReference>
<dbReference type="PANTHER" id="PTHR23155:SF1193">
    <property type="entry name" value="DISEASE RESISTANCE PROTEIN RPP13-RELATED"/>
    <property type="match status" value="1"/>
</dbReference>
<dbReference type="Pfam" id="PF23598">
    <property type="entry name" value="LRR_14"/>
    <property type="match status" value="1"/>
</dbReference>
<evidence type="ECO:0000313" key="9">
    <source>
        <dbReference type="Proteomes" id="UP001459277"/>
    </source>
</evidence>
<gene>
    <name evidence="8" type="ORF">SO802_028395</name>
</gene>
<dbReference type="InterPro" id="IPR041118">
    <property type="entry name" value="Rx_N"/>
</dbReference>
<evidence type="ECO:0000259" key="4">
    <source>
        <dbReference type="Pfam" id="PF00931"/>
    </source>
</evidence>
<dbReference type="InterPro" id="IPR036388">
    <property type="entry name" value="WH-like_DNA-bd_sf"/>
</dbReference>
<feature type="domain" description="Disease resistance protein winged helix" evidence="6">
    <location>
        <begin position="517"/>
        <end position="588"/>
    </location>
</feature>
<dbReference type="Pfam" id="PF00931">
    <property type="entry name" value="NB-ARC"/>
    <property type="match status" value="2"/>
</dbReference>
<dbReference type="InterPro" id="IPR032675">
    <property type="entry name" value="LRR_dom_sf"/>
</dbReference>
<dbReference type="Gene3D" id="3.80.10.10">
    <property type="entry name" value="Ribonuclease Inhibitor"/>
    <property type="match status" value="1"/>
</dbReference>
<keyword evidence="9" id="KW-1185">Reference proteome</keyword>
<dbReference type="Gene3D" id="3.40.50.300">
    <property type="entry name" value="P-loop containing nucleotide triphosphate hydrolases"/>
    <property type="match status" value="2"/>
</dbReference>
<dbReference type="Gene3D" id="1.10.10.10">
    <property type="entry name" value="Winged helix-like DNA-binding domain superfamily/Winged helix DNA-binding domain"/>
    <property type="match status" value="1"/>
</dbReference>
<sequence length="969" mass="110886">MADSVVTFLLENLTQLLTQESKLLGGVEDQIRLLHNELGMINIFLQNSEGKRHDNLVKEVVSQIRDVSYEAEDVIDTFIVTETKHRKRSNLRKVIHYFDRASALHMVAKKIESIKNVIKEIYDNRSKYGIEIAEPSGGDAEAEKILNRRRRYVEEDQVVGFGHDTEALVKQLMDGNLQRKVVSIIGMGGLGKTTLARKIYNNYHIKNYFDFRGWVYVSQEYRIREVLLEVLKGVTPRPKLKRFTLKAELKDELLHGLEAIYRSNKNELQGTVIEDLKVLKEMSDEECKKTLFEFLMTKNAEEHIKENIWKDSQDKKLTGLLLNFVRDIYRMNGEGWQDMNDDELKSVLFECLKDKRYLLVMDDIWKTELWTEVSSAFPDNLNGSGILITSRIKEVALHASSLNNSIPPNSPYELPFLKEDKSWELFSKKVFRGSTCPPELETLGKKIVKSCRGLPLAVVVLAGLLANKEKTYRTWSKYIGHVNSYLIEDKSSCIDILALSYNHLPRHLKPCFLYFGIYPEDFEIPMRQLIRLWIAEGFIRQTGNRNMEDVAEDYLEELIDRSLIQVATKRLDGGVKTCSIHDLLRDLCISESTKEKFLEVCSDINLSPISKSRRISIHNANHLKLSSKPCVPSCSRSLIGFRVVVELESPLDTSHYLKWLCKSNKLVRVVELRNVGICCLIPNKIENLVLLRYLSIPSSELHDIPDSVCNLWNLETLDMRNSRLKCLPKGLWKLQKLRHLYLDGPISLPRTDNEAALPNLQVLTGIAINQDTLNLFGISTFPNVRKLGLYSSREVESGLLSSLHRLCYLQTLKIYELFHLSSPISFQLTVTKITLVGAVLSRSNIRALGSLTNLRILSVRGVRQGCSEITLHCDESSFLQLEVFKMVNMDVLKWTMGNGAMPSLQRLNMEHCRFNYASAESILCLTALRDVEILHPSPILAKIVQQLQMRDGCKLQVYPPLDPTTLGWV</sequence>
<dbReference type="FunFam" id="1.10.8.430:FF:000003">
    <property type="entry name" value="Probable disease resistance protein At5g66910"/>
    <property type="match status" value="1"/>
</dbReference>
<evidence type="ECO:0008006" key="10">
    <source>
        <dbReference type="Google" id="ProtNLM"/>
    </source>
</evidence>
<feature type="domain" description="NB-ARC" evidence="4">
    <location>
        <begin position="164"/>
        <end position="256"/>
    </location>
</feature>
<feature type="domain" description="Disease resistance R13L4/SHOC-2-like LRR" evidence="7">
    <location>
        <begin position="663"/>
        <end position="817"/>
    </location>
</feature>
<dbReference type="Pfam" id="PF23559">
    <property type="entry name" value="WHD_DRP"/>
    <property type="match status" value="1"/>
</dbReference>
<evidence type="ECO:0000256" key="1">
    <source>
        <dbReference type="ARBA" id="ARBA00022737"/>
    </source>
</evidence>
<dbReference type="SUPFAM" id="SSF52540">
    <property type="entry name" value="P-loop containing nucleoside triphosphate hydrolases"/>
    <property type="match status" value="2"/>
</dbReference>
<evidence type="ECO:0000313" key="8">
    <source>
        <dbReference type="EMBL" id="KAK9988156.1"/>
    </source>
</evidence>
<keyword evidence="3" id="KW-0611">Plant defense</keyword>
<comment type="caution">
    <text evidence="8">The sequence shown here is derived from an EMBL/GenBank/DDBJ whole genome shotgun (WGS) entry which is preliminary data.</text>
</comment>
<dbReference type="Gene3D" id="1.20.5.4130">
    <property type="match status" value="1"/>
</dbReference>
<feature type="domain" description="NB-ARC" evidence="4">
    <location>
        <begin position="306"/>
        <end position="434"/>
    </location>
</feature>
<dbReference type="InterPro" id="IPR027417">
    <property type="entry name" value="P-loop_NTPase"/>
</dbReference>
<accession>A0AAW2BQ65</accession>
<dbReference type="Pfam" id="PF18052">
    <property type="entry name" value="Rx_N"/>
    <property type="match status" value="1"/>
</dbReference>
<dbReference type="AlphaFoldDB" id="A0AAW2BQ65"/>
<proteinExistence type="predicted"/>
<dbReference type="InterPro" id="IPR058922">
    <property type="entry name" value="WHD_DRP"/>
</dbReference>
<dbReference type="Proteomes" id="UP001459277">
    <property type="component" value="Unassembled WGS sequence"/>
</dbReference>
<dbReference type="Gene3D" id="1.10.8.430">
    <property type="entry name" value="Helical domain of apoptotic protease-activating factors"/>
    <property type="match status" value="1"/>
</dbReference>
<dbReference type="InterPro" id="IPR055414">
    <property type="entry name" value="LRR_R13L4/SHOC2-like"/>
</dbReference>
<organism evidence="8 9">
    <name type="scientific">Lithocarpus litseifolius</name>
    <dbReference type="NCBI Taxonomy" id="425828"/>
    <lineage>
        <taxon>Eukaryota</taxon>
        <taxon>Viridiplantae</taxon>
        <taxon>Streptophyta</taxon>
        <taxon>Embryophyta</taxon>
        <taxon>Tracheophyta</taxon>
        <taxon>Spermatophyta</taxon>
        <taxon>Magnoliopsida</taxon>
        <taxon>eudicotyledons</taxon>
        <taxon>Gunneridae</taxon>
        <taxon>Pentapetalae</taxon>
        <taxon>rosids</taxon>
        <taxon>fabids</taxon>
        <taxon>Fagales</taxon>
        <taxon>Fagaceae</taxon>
        <taxon>Lithocarpus</taxon>
    </lineage>
</organism>
<dbReference type="EMBL" id="JAZDWU010000010">
    <property type="protein sequence ID" value="KAK9988156.1"/>
    <property type="molecule type" value="Genomic_DNA"/>
</dbReference>
<name>A0AAW2BQ65_9ROSI</name>
<dbReference type="InterPro" id="IPR044974">
    <property type="entry name" value="Disease_R_plants"/>
</dbReference>
<evidence type="ECO:0000256" key="3">
    <source>
        <dbReference type="ARBA" id="ARBA00022821"/>
    </source>
</evidence>
<evidence type="ECO:0000259" key="7">
    <source>
        <dbReference type="Pfam" id="PF23598"/>
    </source>
</evidence>
<dbReference type="GO" id="GO:0043531">
    <property type="term" value="F:ADP binding"/>
    <property type="evidence" value="ECO:0007669"/>
    <property type="project" value="InterPro"/>
</dbReference>
<dbReference type="FunFam" id="1.10.10.10:FF:000322">
    <property type="entry name" value="Probable disease resistance protein At1g63360"/>
    <property type="match status" value="1"/>
</dbReference>
<keyword evidence="2" id="KW-0547">Nucleotide-binding</keyword>
<dbReference type="PRINTS" id="PR00364">
    <property type="entry name" value="DISEASERSIST"/>
</dbReference>
<dbReference type="SUPFAM" id="SSF52058">
    <property type="entry name" value="L domain-like"/>
    <property type="match status" value="1"/>
</dbReference>
<evidence type="ECO:0000259" key="5">
    <source>
        <dbReference type="Pfam" id="PF18052"/>
    </source>
</evidence>
<keyword evidence="1" id="KW-0677">Repeat</keyword>
<evidence type="ECO:0000259" key="6">
    <source>
        <dbReference type="Pfam" id="PF23559"/>
    </source>
</evidence>
<dbReference type="CDD" id="cd14798">
    <property type="entry name" value="RX-CC_like"/>
    <property type="match status" value="1"/>
</dbReference>